<evidence type="ECO:0000313" key="1">
    <source>
        <dbReference type="EnsemblPlants" id="KQK91256"/>
    </source>
</evidence>
<keyword evidence="2" id="KW-1185">Reference proteome</keyword>
<dbReference type="Gramene" id="KQK91256">
    <property type="protein sequence ID" value="KQK91256"/>
    <property type="gene ID" value="SETIT_040537mg"/>
</dbReference>
<proteinExistence type="predicted"/>
<dbReference type="EnsemblPlants" id="KQK91256">
    <property type="protein sequence ID" value="KQK91256"/>
    <property type="gene ID" value="SETIT_040537mg"/>
</dbReference>
<reference evidence="2" key="1">
    <citation type="journal article" date="2012" name="Nat. Biotechnol.">
        <title>Reference genome sequence of the model plant Setaria.</title>
        <authorList>
            <person name="Bennetzen J.L."/>
            <person name="Schmutz J."/>
            <person name="Wang H."/>
            <person name="Percifield R."/>
            <person name="Hawkins J."/>
            <person name="Pontaroli A.C."/>
            <person name="Estep M."/>
            <person name="Feng L."/>
            <person name="Vaughn J.N."/>
            <person name="Grimwood J."/>
            <person name="Jenkins J."/>
            <person name="Barry K."/>
            <person name="Lindquist E."/>
            <person name="Hellsten U."/>
            <person name="Deshpande S."/>
            <person name="Wang X."/>
            <person name="Wu X."/>
            <person name="Mitros T."/>
            <person name="Triplett J."/>
            <person name="Yang X."/>
            <person name="Ye C.Y."/>
            <person name="Mauro-Herrera M."/>
            <person name="Wang L."/>
            <person name="Li P."/>
            <person name="Sharma M."/>
            <person name="Sharma R."/>
            <person name="Ronald P.C."/>
            <person name="Panaud O."/>
            <person name="Kellogg E.A."/>
            <person name="Brutnell T.P."/>
            <person name="Doust A.N."/>
            <person name="Tuskan G.A."/>
            <person name="Rokhsar D."/>
            <person name="Devos K.M."/>
        </authorList>
    </citation>
    <scope>NUCLEOTIDE SEQUENCE [LARGE SCALE GENOMIC DNA]</scope>
    <source>
        <strain evidence="2">cv. Yugu1</strain>
    </source>
</reference>
<evidence type="ECO:0000313" key="2">
    <source>
        <dbReference type="Proteomes" id="UP000004995"/>
    </source>
</evidence>
<dbReference type="EMBL" id="AGNK02006021">
    <property type="status" value="NOT_ANNOTATED_CDS"/>
    <property type="molecule type" value="Genomic_DNA"/>
</dbReference>
<protein>
    <submittedName>
        <fullName evidence="1">Uncharacterized protein</fullName>
    </submittedName>
</protein>
<organism evidence="1 2">
    <name type="scientific">Setaria italica</name>
    <name type="common">Foxtail millet</name>
    <name type="synonym">Panicum italicum</name>
    <dbReference type="NCBI Taxonomy" id="4555"/>
    <lineage>
        <taxon>Eukaryota</taxon>
        <taxon>Viridiplantae</taxon>
        <taxon>Streptophyta</taxon>
        <taxon>Embryophyta</taxon>
        <taxon>Tracheophyta</taxon>
        <taxon>Spermatophyta</taxon>
        <taxon>Magnoliopsida</taxon>
        <taxon>Liliopsida</taxon>
        <taxon>Poales</taxon>
        <taxon>Poaceae</taxon>
        <taxon>PACMAD clade</taxon>
        <taxon>Panicoideae</taxon>
        <taxon>Panicodae</taxon>
        <taxon>Paniceae</taxon>
        <taxon>Cenchrinae</taxon>
        <taxon>Setaria</taxon>
    </lineage>
</organism>
<dbReference type="InParanoid" id="K4ANP0"/>
<name>K4ANP0_SETIT</name>
<sequence length="39" mass="4714">MPTIYHLQTNSNPNYSKVLFRMSFFFIKMLYNVSSYNLC</sequence>
<accession>K4ANP0</accession>
<dbReference type="AlphaFoldDB" id="K4ANP0"/>
<reference evidence="1" key="2">
    <citation type="submission" date="2018-08" db="UniProtKB">
        <authorList>
            <consortium name="EnsemblPlants"/>
        </authorList>
    </citation>
    <scope>IDENTIFICATION</scope>
    <source>
        <strain evidence="1">Yugu1</strain>
    </source>
</reference>
<dbReference type="HOGENOM" id="CLU_3320991_0_0_1"/>
<dbReference type="Proteomes" id="UP000004995">
    <property type="component" value="Unassembled WGS sequence"/>
</dbReference>